<dbReference type="PANTHER" id="PTHR15032:SF4">
    <property type="entry name" value="N-ACYL-PHOSPHATIDYLETHANOLAMINE-HYDROLYZING PHOSPHOLIPASE D"/>
    <property type="match status" value="1"/>
</dbReference>
<dbReference type="PROSITE" id="PS51318">
    <property type="entry name" value="TAT"/>
    <property type="match status" value="1"/>
</dbReference>
<dbReference type="Gene3D" id="3.60.15.10">
    <property type="entry name" value="Ribonuclease Z/Hydroxyacylglutathione hydrolase-like"/>
    <property type="match status" value="1"/>
</dbReference>
<reference evidence="3 4" key="1">
    <citation type="submission" date="2020-08" db="EMBL/GenBank/DDBJ databases">
        <title>Genomic Encyclopedia of Type Strains, Phase IV (KMG-IV): sequencing the most valuable type-strain genomes for metagenomic binning, comparative biology and taxonomic classification.</title>
        <authorList>
            <person name="Goeker M."/>
        </authorList>
    </citation>
    <scope>NUCLEOTIDE SEQUENCE [LARGE SCALE GENOMIC DNA]</scope>
    <source>
        <strain evidence="3 4">DSM 102134</strain>
    </source>
</reference>
<keyword evidence="4" id="KW-1185">Reference proteome</keyword>
<evidence type="ECO:0000313" key="4">
    <source>
        <dbReference type="Proteomes" id="UP000535501"/>
    </source>
</evidence>
<dbReference type="SUPFAM" id="SSF56281">
    <property type="entry name" value="Metallo-hydrolase/oxidoreductase"/>
    <property type="match status" value="1"/>
</dbReference>
<dbReference type="InterPro" id="IPR001279">
    <property type="entry name" value="Metallo-B-lactamas"/>
</dbReference>
<dbReference type="Pfam" id="PF10518">
    <property type="entry name" value="TAT_signal"/>
    <property type="match status" value="1"/>
</dbReference>
<protein>
    <submittedName>
        <fullName evidence="3">L-ascorbate metabolism protein UlaG (Beta-lactamase superfamily)</fullName>
    </submittedName>
</protein>
<feature type="signal peptide" evidence="1">
    <location>
        <begin position="1"/>
        <end position="29"/>
    </location>
</feature>
<keyword evidence="1" id="KW-0732">Signal</keyword>
<dbReference type="AlphaFoldDB" id="A0A7W9YZZ5"/>
<sequence>MNRRNFLKWSGLAALAALAGGVTARSAMAGNKYYSGPVSDHFDGKLFFNPDGEEPSGLLNLVRWKLGNGNKAWPDRFPSPFPQAVPEERITGDRLVVTLVGHASFLIQVAGLNILTDPVWDERASPVRFAGPKRVNPPGINMGDLPPIDLVIVTHNHYDHMDLETLWVLQGRDKPRFVTPLGNDEIIRARVEDGRFDGMDWGDRLEVGRGVTLHCEPCHHWSARGLGDRRMALWAAFVIETPAGKIYHIGDTGFHRGINYRAAREKHGGFRIANLPFGAYEPQWFMKAQHQNPDEAVEGMLLCDAAHVAGHHWGTFKLTDEGIEEPVEALNAALDARRISRSRFRPMRPGEVFEVPAAAV</sequence>
<evidence type="ECO:0000313" key="3">
    <source>
        <dbReference type="EMBL" id="MBB6180176.1"/>
    </source>
</evidence>
<comment type="caution">
    <text evidence="3">The sequence shown here is derived from an EMBL/GenBank/DDBJ whole genome shotgun (WGS) entry which is preliminary data.</text>
</comment>
<evidence type="ECO:0000256" key="1">
    <source>
        <dbReference type="SAM" id="SignalP"/>
    </source>
</evidence>
<dbReference type="InterPro" id="IPR006311">
    <property type="entry name" value="TAT_signal"/>
</dbReference>
<proteinExistence type="predicted"/>
<feature type="chain" id="PRO_5031499130" evidence="1">
    <location>
        <begin position="30"/>
        <end position="360"/>
    </location>
</feature>
<evidence type="ECO:0000259" key="2">
    <source>
        <dbReference type="Pfam" id="PF12706"/>
    </source>
</evidence>
<dbReference type="InterPro" id="IPR036866">
    <property type="entry name" value="RibonucZ/Hydroxyglut_hydro"/>
</dbReference>
<dbReference type="RefSeq" id="WP_077549299.1">
    <property type="nucleotide sequence ID" value="NZ_JACHEJ010000004.1"/>
</dbReference>
<dbReference type="Proteomes" id="UP000535501">
    <property type="component" value="Unassembled WGS sequence"/>
</dbReference>
<feature type="domain" description="Metallo-beta-lactamase" evidence="2">
    <location>
        <begin position="113"/>
        <end position="313"/>
    </location>
</feature>
<gene>
    <name evidence="3" type="ORF">HNQ75_002151</name>
</gene>
<accession>A0A7W9YZZ5</accession>
<dbReference type="Pfam" id="PF12706">
    <property type="entry name" value="Lactamase_B_2"/>
    <property type="match status" value="1"/>
</dbReference>
<dbReference type="PANTHER" id="PTHR15032">
    <property type="entry name" value="N-ACYL-PHOSPHATIDYLETHANOLAMINE-HYDROLYZING PHOSPHOLIPASE D"/>
    <property type="match status" value="1"/>
</dbReference>
<dbReference type="GO" id="GO:0005737">
    <property type="term" value="C:cytoplasm"/>
    <property type="evidence" value="ECO:0007669"/>
    <property type="project" value="TreeGrafter"/>
</dbReference>
<dbReference type="EMBL" id="JACHEJ010000004">
    <property type="protein sequence ID" value="MBB6180176.1"/>
    <property type="molecule type" value="Genomic_DNA"/>
</dbReference>
<name>A0A7W9YZZ5_9HYPH</name>
<organism evidence="3 4">
    <name type="scientific">Pseudorhizobium flavum</name>
    <dbReference type="NCBI Taxonomy" id="1335061"/>
    <lineage>
        <taxon>Bacteria</taxon>
        <taxon>Pseudomonadati</taxon>
        <taxon>Pseudomonadota</taxon>
        <taxon>Alphaproteobacteria</taxon>
        <taxon>Hyphomicrobiales</taxon>
        <taxon>Rhizobiaceae</taxon>
        <taxon>Rhizobium/Agrobacterium group</taxon>
        <taxon>Pseudorhizobium</taxon>
    </lineage>
</organism>
<dbReference type="InterPro" id="IPR019546">
    <property type="entry name" value="TAT_signal_bac_arc"/>
</dbReference>